<sequence length="326" mass="35447">MKTQNLIKRNLLLLVLFLFSLNSFSQTVFADEKANYDGVKKIVVEGRFCDVTLLGENREDVKFEGTIKGVSRNGSSYKINHRLEGSTLRVWVESPRTSWGNIDASLKFLVPTQMEIDVKNSSGDVYCENISSDYTKIHASSGDVNVKNIISDLEVITSSGEISLYEIKGNLNSQSSSGNHEYNKVAGNVKCNATSGDIEMVNVIGDISSRTSSGNQEFDKVEGQIKSISSSGNVGILNSKTILNLTSSSGNLRGQGLVLLGESYFKATSGDVSMNLLNDFEQLSFDLSASSGSLRAGNRKGDDNLYLKSGEIWVHGKTSSGNQTFK</sequence>
<dbReference type="InterPro" id="IPR025164">
    <property type="entry name" value="Toastrack_DUF4097"/>
</dbReference>
<comment type="caution">
    <text evidence="3">The sequence shown here is derived from an EMBL/GenBank/DDBJ whole genome shotgun (WGS) entry which is preliminary data.</text>
</comment>
<proteinExistence type="predicted"/>
<dbReference type="Pfam" id="PF13349">
    <property type="entry name" value="DUF4097"/>
    <property type="match status" value="2"/>
</dbReference>
<evidence type="ECO:0000259" key="2">
    <source>
        <dbReference type="Pfam" id="PF13349"/>
    </source>
</evidence>
<evidence type="ECO:0000256" key="1">
    <source>
        <dbReference type="SAM" id="SignalP"/>
    </source>
</evidence>
<dbReference type="AlphaFoldDB" id="A0A2N3HZY6"/>
<feature type="signal peptide" evidence="1">
    <location>
        <begin position="1"/>
        <end position="30"/>
    </location>
</feature>
<reference evidence="3 4" key="1">
    <citation type="journal article" date="2017" name="Front. Microbiol.">
        <title>Labilibaculum manganireducens gen. nov., sp. nov. and Labilibaculum filiforme sp. nov., Novel Bacteroidetes Isolated from Subsurface Sediments of the Baltic Sea.</title>
        <authorList>
            <person name="Vandieken V."/>
            <person name="Marshall I.P."/>
            <person name="Niemann H."/>
            <person name="Engelen B."/>
            <person name="Cypionka H."/>
        </authorList>
    </citation>
    <scope>NUCLEOTIDE SEQUENCE [LARGE SCALE GENOMIC DNA]</scope>
    <source>
        <strain evidence="3 4">59.10-2M</strain>
    </source>
</reference>
<dbReference type="RefSeq" id="WP_101310789.1">
    <property type="nucleotide sequence ID" value="NZ_MVDE01000028.1"/>
</dbReference>
<protein>
    <recommendedName>
        <fullName evidence="2">DUF4097 domain-containing protein</fullName>
    </recommendedName>
</protein>
<keyword evidence="4" id="KW-1185">Reference proteome</keyword>
<name>A0A2N3HZY6_9BACT</name>
<organism evidence="3 4">
    <name type="scientific">Labilibaculum manganireducens</name>
    <dbReference type="NCBI Taxonomy" id="1940525"/>
    <lineage>
        <taxon>Bacteria</taxon>
        <taxon>Pseudomonadati</taxon>
        <taxon>Bacteroidota</taxon>
        <taxon>Bacteroidia</taxon>
        <taxon>Marinilabiliales</taxon>
        <taxon>Marinifilaceae</taxon>
        <taxon>Labilibaculum</taxon>
    </lineage>
</organism>
<evidence type="ECO:0000313" key="3">
    <source>
        <dbReference type="EMBL" id="PKQ63635.1"/>
    </source>
</evidence>
<keyword evidence="1" id="KW-0732">Signal</keyword>
<dbReference type="Proteomes" id="UP000233618">
    <property type="component" value="Unassembled WGS sequence"/>
</dbReference>
<feature type="domain" description="DUF4097" evidence="2">
    <location>
        <begin position="211"/>
        <end position="298"/>
    </location>
</feature>
<feature type="chain" id="PRO_5014755681" description="DUF4097 domain-containing protein" evidence="1">
    <location>
        <begin position="31"/>
        <end position="326"/>
    </location>
</feature>
<dbReference type="EMBL" id="MVDE01000028">
    <property type="protein sequence ID" value="PKQ63635.1"/>
    <property type="molecule type" value="Genomic_DNA"/>
</dbReference>
<feature type="domain" description="DUF4097" evidence="2">
    <location>
        <begin position="114"/>
        <end position="200"/>
    </location>
</feature>
<accession>A0A2N3HZY6</accession>
<gene>
    <name evidence="3" type="ORF">BZG01_15645</name>
</gene>
<evidence type="ECO:0000313" key="4">
    <source>
        <dbReference type="Proteomes" id="UP000233618"/>
    </source>
</evidence>